<gene>
    <name evidence="2" type="ORF">N4S67_14855</name>
</gene>
<organism evidence="2 3">
    <name type="scientific">Mycobacterium deserti</name>
    <dbReference type="NCBI Taxonomy" id="2978347"/>
    <lineage>
        <taxon>Bacteria</taxon>
        <taxon>Bacillati</taxon>
        <taxon>Actinomycetota</taxon>
        <taxon>Actinomycetes</taxon>
        <taxon>Mycobacteriales</taxon>
        <taxon>Mycobacteriaceae</taxon>
        <taxon>Mycobacterium</taxon>
    </lineage>
</organism>
<proteinExistence type="predicted"/>
<feature type="compositionally biased region" description="Pro residues" evidence="1">
    <location>
        <begin position="291"/>
        <end position="311"/>
    </location>
</feature>
<dbReference type="EMBL" id="JAODWD010000003">
    <property type="protein sequence ID" value="MCT7659700.1"/>
    <property type="molecule type" value="Genomic_DNA"/>
</dbReference>
<feature type="region of interest" description="Disordered" evidence="1">
    <location>
        <begin position="35"/>
        <end position="63"/>
    </location>
</feature>
<feature type="compositionally biased region" description="Polar residues" evidence="1">
    <location>
        <begin position="380"/>
        <end position="390"/>
    </location>
</feature>
<feature type="region of interest" description="Disordered" evidence="1">
    <location>
        <begin position="448"/>
        <end position="602"/>
    </location>
</feature>
<dbReference type="RefSeq" id="WP_260993730.1">
    <property type="nucleotide sequence ID" value="NZ_JAODWD010000003.1"/>
</dbReference>
<dbReference type="Gene3D" id="1.20.1260.20">
    <property type="entry name" value="PPE superfamily"/>
    <property type="match status" value="1"/>
</dbReference>
<sequence>MGSFGNDVGALFGGSMYGSKANNWSNEEWNALMGRDKPESYRDQTNPGHIDELSNGSAPEDADKFDLSRYESQLGTTPGLIPDQTVHDEITGKLTGGNALNWEDFTFGELRGEKDSLNPGALQTLSTAWTNHGNTLKTSSEDFKESVQKLISGKWSGESAGAAEQASHHVTENSIYDFTPASDALSDRLAVLKAAFEDIRSRFPDGRDTIEKFDTYDKTMLDHEVQEFNTKFHFSSEGHLLLSDGRYVDVSSAIAERNRIQQSINDYHEAVQLFRDSYEPTVAAVTQNFPTLPPPPNLKFQPAGPPGPGPTHPGGGPGLGGGGGPGLGGGGMPKIGGGGMPKIGTPDFSTAGFEPPEISGLDTDGIGTTDPSKLPGISDPQASLPSTIGSTPAKGLGSAVDAASQGLNSALGQATKAAQSAAGAGQKPFAPSLREGALGLGKPGDAKGVGGGAGKGVGGGGAAGGGLGVNEPSARLSSQPTMATGARGAVPAASSAMGGGVGAPGMGGAPAGGGQRGADGKEHKTNKVLKSRKNGSEITGETGAVVPVLGADPTPPPEENQPAPTRRRIPGRGNSWQPDSATPGGPSQSTQPQYPAPATSDQ</sequence>
<feature type="region of interest" description="Disordered" evidence="1">
    <location>
        <begin position="422"/>
        <end position="441"/>
    </location>
</feature>
<keyword evidence="3" id="KW-1185">Reference proteome</keyword>
<evidence type="ECO:0008006" key="4">
    <source>
        <dbReference type="Google" id="ProtNLM"/>
    </source>
</evidence>
<reference evidence="3" key="1">
    <citation type="submission" date="2023-07" db="EMBL/GenBank/DDBJ databases">
        <authorList>
            <person name="Deng Y."/>
            <person name="Zhang Y.-Q."/>
        </authorList>
    </citation>
    <scope>NUCLEOTIDE SEQUENCE [LARGE SCALE GENOMIC DNA]</scope>
    <source>
        <strain evidence="3">CPCC 205710</strain>
    </source>
</reference>
<evidence type="ECO:0000313" key="2">
    <source>
        <dbReference type="EMBL" id="MCT7659700.1"/>
    </source>
</evidence>
<name>A0ABT2MF08_9MYCO</name>
<feature type="compositionally biased region" description="Polar residues" evidence="1">
    <location>
        <begin position="574"/>
        <end position="602"/>
    </location>
</feature>
<accession>A0ABT2MF08</accession>
<evidence type="ECO:0000256" key="1">
    <source>
        <dbReference type="SAM" id="MobiDB-lite"/>
    </source>
</evidence>
<feature type="compositionally biased region" description="Gly residues" evidence="1">
    <location>
        <begin position="497"/>
        <end position="517"/>
    </location>
</feature>
<feature type="region of interest" description="Disordered" evidence="1">
    <location>
        <begin position="287"/>
        <end position="398"/>
    </location>
</feature>
<evidence type="ECO:0000313" key="3">
    <source>
        <dbReference type="Proteomes" id="UP001206639"/>
    </source>
</evidence>
<comment type="caution">
    <text evidence="2">The sequence shown here is derived from an EMBL/GenBank/DDBJ whole genome shotgun (WGS) entry which is preliminary data.</text>
</comment>
<feature type="compositionally biased region" description="Gly residues" evidence="1">
    <location>
        <begin position="448"/>
        <end position="468"/>
    </location>
</feature>
<feature type="compositionally biased region" description="Gly residues" evidence="1">
    <location>
        <begin position="312"/>
        <end position="341"/>
    </location>
</feature>
<protein>
    <recommendedName>
        <fullName evidence="4">ESX-1 secretion-associated protein EspA/EspE-like domain-containing protein</fullName>
    </recommendedName>
</protein>
<dbReference type="InterPro" id="IPR038332">
    <property type="entry name" value="PPE_sf"/>
</dbReference>
<dbReference type="Proteomes" id="UP001206639">
    <property type="component" value="Unassembled WGS sequence"/>
</dbReference>